<protein>
    <submittedName>
        <fullName evidence="1">Uncharacterized protein</fullName>
    </submittedName>
</protein>
<organism evidence="1">
    <name type="scientific">marine metagenome</name>
    <dbReference type="NCBI Taxonomy" id="408172"/>
    <lineage>
        <taxon>unclassified sequences</taxon>
        <taxon>metagenomes</taxon>
        <taxon>ecological metagenomes</taxon>
    </lineage>
</organism>
<name>A0A382SPK2_9ZZZZ</name>
<evidence type="ECO:0000313" key="1">
    <source>
        <dbReference type="EMBL" id="SVD11766.1"/>
    </source>
</evidence>
<sequence length="261" mass="29983">KKLVIANIKLMHESGYNFRINHMFHKDYFDECIELAEWFDELGITYTSRPIGDSTNKSDLLDGTAHEYTPKQLEYFKNQWTQKPKPKPKAPPGVMHMITTEKPKAKTSLETIGRPCCNGKCLSIKVDDEWTKSFRVPTTNFKGWNCMINWDFLFINSELDGVWHHQTCQVNMDGQIGPIGKASDFAPIIDKLRTTLRSGKMPVIRCPKIHCGCGLCSPKALNDEDAKEIFDSRTQYLEPVFQEGIKDISKDKTVIRMFKEI</sequence>
<feature type="non-terminal residue" evidence="1">
    <location>
        <position position="1"/>
    </location>
</feature>
<proteinExistence type="predicted"/>
<dbReference type="AlphaFoldDB" id="A0A382SPK2"/>
<reference evidence="1" key="1">
    <citation type="submission" date="2018-05" db="EMBL/GenBank/DDBJ databases">
        <authorList>
            <person name="Lanie J.A."/>
            <person name="Ng W.-L."/>
            <person name="Kazmierczak K.M."/>
            <person name="Andrzejewski T.M."/>
            <person name="Davidsen T.M."/>
            <person name="Wayne K.J."/>
            <person name="Tettelin H."/>
            <person name="Glass J.I."/>
            <person name="Rusch D."/>
            <person name="Podicherti R."/>
            <person name="Tsui H.-C.T."/>
            <person name="Winkler M.E."/>
        </authorList>
    </citation>
    <scope>NUCLEOTIDE SEQUENCE</scope>
</reference>
<dbReference type="Gene3D" id="3.20.20.70">
    <property type="entry name" value="Aldolase class I"/>
    <property type="match status" value="1"/>
</dbReference>
<accession>A0A382SPK2</accession>
<dbReference type="InterPro" id="IPR013785">
    <property type="entry name" value="Aldolase_TIM"/>
</dbReference>
<gene>
    <name evidence="1" type="ORF">METZ01_LOCUS364620</name>
</gene>
<dbReference type="EMBL" id="UINC01130603">
    <property type="protein sequence ID" value="SVD11766.1"/>
    <property type="molecule type" value="Genomic_DNA"/>
</dbReference>